<dbReference type="InterPro" id="IPR018729">
    <property type="entry name" value="DUF2269_transmembrane"/>
</dbReference>
<keyword evidence="4" id="KW-1185">Reference proteome</keyword>
<dbReference type="Pfam" id="PF10027">
    <property type="entry name" value="DUF2269"/>
    <property type="match status" value="1"/>
</dbReference>
<feature type="transmembrane region" description="Helical" evidence="2">
    <location>
        <begin position="81"/>
        <end position="101"/>
    </location>
</feature>
<keyword evidence="2" id="KW-0812">Transmembrane</keyword>
<organism evidence="3 4">
    <name type="scientific">Bradyrhizobium yuanmingense</name>
    <dbReference type="NCBI Taxonomy" id="108015"/>
    <lineage>
        <taxon>Bacteria</taxon>
        <taxon>Pseudomonadati</taxon>
        <taxon>Pseudomonadota</taxon>
        <taxon>Alphaproteobacteria</taxon>
        <taxon>Hyphomicrobiales</taxon>
        <taxon>Nitrobacteraceae</taxon>
        <taxon>Bradyrhizobium</taxon>
    </lineage>
</organism>
<accession>A0ABV4GM88</accession>
<feature type="transmembrane region" description="Helical" evidence="2">
    <location>
        <begin position="43"/>
        <end position="61"/>
    </location>
</feature>
<feature type="compositionally biased region" description="Basic residues" evidence="1">
    <location>
        <begin position="198"/>
        <end position="207"/>
    </location>
</feature>
<evidence type="ECO:0000313" key="4">
    <source>
        <dbReference type="Proteomes" id="UP001565474"/>
    </source>
</evidence>
<reference evidence="3 4" key="1">
    <citation type="submission" date="2024-07" db="EMBL/GenBank/DDBJ databases">
        <title>Genomic Encyclopedia of Type Strains, Phase V (KMG-V): Genome sequencing to study the core and pangenomes of soil and plant-associated prokaryotes.</title>
        <authorList>
            <person name="Whitman W."/>
        </authorList>
    </citation>
    <scope>NUCLEOTIDE SEQUENCE [LARGE SCALE GENOMIC DNA]</scope>
    <source>
        <strain evidence="3 4">USDA 222</strain>
    </source>
</reference>
<proteinExistence type="predicted"/>
<keyword evidence="2" id="KW-0472">Membrane</keyword>
<sequence length="207" mass="22633">MLYFLVKMAHIIGAAVLLGTGAGIAFFMLVAHLRGDPREIAGVARTVVLADFLFTASAVVLQPITGTWLAWSSGYSLGDGWLAASIVLYLVTGAFWLPVVWMQMQMRDLAVAAVATDGKLPARYHRLFWWWVRLRLSGFRGRADDLLADDRPSGHSILGLGSPSGQPTCLITQPERGAWPTHPALPRLIAEPSPRRGQLPRRPSRPA</sequence>
<feature type="region of interest" description="Disordered" evidence="1">
    <location>
        <begin position="173"/>
        <end position="207"/>
    </location>
</feature>
<name>A0ABV4GM88_9BRAD</name>
<gene>
    <name evidence="3" type="ORF">ABH992_005240</name>
</gene>
<dbReference type="EMBL" id="JBGBZN010000002">
    <property type="protein sequence ID" value="MEY9472841.1"/>
    <property type="molecule type" value="Genomic_DNA"/>
</dbReference>
<evidence type="ECO:0000313" key="3">
    <source>
        <dbReference type="EMBL" id="MEY9472841.1"/>
    </source>
</evidence>
<dbReference type="Proteomes" id="UP001565474">
    <property type="component" value="Unassembled WGS sequence"/>
</dbReference>
<comment type="caution">
    <text evidence="3">The sequence shown here is derived from an EMBL/GenBank/DDBJ whole genome shotgun (WGS) entry which is preliminary data.</text>
</comment>
<feature type="transmembrane region" description="Helical" evidence="2">
    <location>
        <begin position="12"/>
        <end position="31"/>
    </location>
</feature>
<evidence type="ECO:0000256" key="1">
    <source>
        <dbReference type="SAM" id="MobiDB-lite"/>
    </source>
</evidence>
<protein>
    <submittedName>
        <fullName evidence="3">Membrane protein</fullName>
    </submittedName>
</protein>
<evidence type="ECO:0000256" key="2">
    <source>
        <dbReference type="SAM" id="Phobius"/>
    </source>
</evidence>
<keyword evidence="2" id="KW-1133">Transmembrane helix</keyword>